<keyword evidence="3" id="KW-1133">Transmembrane helix</keyword>
<keyword evidence="6" id="KW-1185">Reference proteome</keyword>
<proteinExistence type="predicted"/>
<dbReference type="KEGG" id="bpor:BPO_0971"/>
<dbReference type="InterPro" id="IPR000089">
    <property type="entry name" value="Biotin_lipoyl"/>
</dbReference>
<sequence>MVKLHFHTKATHFSKKLSGFLFFFVFLGTIQISIMDIREIQNLIKFVSKAEVSEVKYKTKDFEITIKTPLAGNETVNFVPQPQVFQTAPVAPTPVAAAPTTPAAPEKAETPADDSKFITIKSPMIGTFYRKPSPDKDPFVNVGDAVSEGKVVCVIEAMKLFNQIESEVSGKIVKILVDDATPVEYDSPLFLVDPS</sequence>
<dbReference type="GO" id="GO:0006633">
    <property type="term" value="P:fatty acid biosynthetic process"/>
    <property type="evidence" value="ECO:0007669"/>
    <property type="project" value="UniProtKB-KW"/>
</dbReference>
<dbReference type="Proteomes" id="UP001432059">
    <property type="component" value="Chromosome"/>
</dbReference>
<keyword evidence="2" id="KW-0275">Fatty acid biosynthesis</keyword>
<accession>A0AAU0F4B2</accession>
<evidence type="ECO:0000313" key="5">
    <source>
        <dbReference type="EMBL" id="WOC51618.1"/>
    </source>
</evidence>
<dbReference type="InterPro" id="IPR053217">
    <property type="entry name" value="ACC_Biotin_Carrier"/>
</dbReference>
<dbReference type="AlphaFoldDB" id="A0AAU0F4B2"/>
<dbReference type="InterPro" id="IPR001249">
    <property type="entry name" value="AcCoA_biotinCC"/>
</dbReference>
<dbReference type="PROSITE" id="PS50968">
    <property type="entry name" value="BIOTINYL_LIPOYL"/>
    <property type="match status" value="1"/>
</dbReference>
<evidence type="ECO:0000313" key="6">
    <source>
        <dbReference type="Proteomes" id="UP001432059"/>
    </source>
</evidence>
<keyword evidence="2" id="KW-0092">Biotin</keyword>
<keyword evidence="3" id="KW-0812">Transmembrane</keyword>
<feature type="domain" description="Lipoyl-binding" evidence="4">
    <location>
        <begin position="117"/>
        <end position="193"/>
    </location>
</feature>
<keyword evidence="2" id="KW-0444">Lipid biosynthesis</keyword>
<dbReference type="PRINTS" id="PR01071">
    <property type="entry name" value="ACOABIOTINCC"/>
</dbReference>
<dbReference type="PANTHER" id="PTHR47597:SF1">
    <property type="entry name" value="IS A MEMBER OF THE PF|00364 BIOTIN-REQUIRING ENZYMES FAMILY-RELATED"/>
    <property type="match status" value="1"/>
</dbReference>
<dbReference type="NCBIfam" id="NF005457">
    <property type="entry name" value="PRK07051.1"/>
    <property type="match status" value="1"/>
</dbReference>
<dbReference type="Pfam" id="PF00364">
    <property type="entry name" value="Biotin_lipoyl"/>
    <property type="match status" value="1"/>
</dbReference>
<comment type="function">
    <text evidence="1 2">This protein is a component of the acetyl coenzyme A carboxylase complex; first, biotin carboxylase catalyzes the carboxylation of the carrier protein and then the transcarboxylase transfers the carboxyl group to form malonyl-CoA.</text>
</comment>
<gene>
    <name evidence="5" type="ORF">BPO_0971</name>
</gene>
<evidence type="ECO:0000259" key="4">
    <source>
        <dbReference type="PROSITE" id="PS50968"/>
    </source>
</evidence>
<dbReference type="SUPFAM" id="SSF51230">
    <property type="entry name" value="Single hybrid motif"/>
    <property type="match status" value="1"/>
</dbReference>
<dbReference type="Gene3D" id="2.40.50.100">
    <property type="match status" value="1"/>
</dbReference>
<dbReference type="GO" id="GO:0009317">
    <property type="term" value="C:acetyl-CoA carboxylase complex"/>
    <property type="evidence" value="ECO:0007669"/>
    <property type="project" value="InterPro"/>
</dbReference>
<evidence type="ECO:0000256" key="3">
    <source>
        <dbReference type="SAM" id="Phobius"/>
    </source>
</evidence>
<dbReference type="CDD" id="cd06850">
    <property type="entry name" value="biotinyl_domain"/>
    <property type="match status" value="1"/>
</dbReference>
<dbReference type="GO" id="GO:0003989">
    <property type="term" value="F:acetyl-CoA carboxylase activity"/>
    <property type="evidence" value="ECO:0007669"/>
    <property type="project" value="InterPro"/>
</dbReference>
<keyword evidence="2" id="KW-0443">Lipid metabolism</keyword>
<organism evidence="5 6">
    <name type="scientific">Bergeyella porcorum</name>
    <dbReference type="NCBI Taxonomy" id="1735111"/>
    <lineage>
        <taxon>Bacteria</taxon>
        <taxon>Pseudomonadati</taxon>
        <taxon>Bacteroidota</taxon>
        <taxon>Flavobacteriia</taxon>
        <taxon>Flavobacteriales</taxon>
        <taxon>Weeksellaceae</taxon>
        <taxon>Bergeyella</taxon>
    </lineage>
</organism>
<feature type="transmembrane region" description="Helical" evidence="3">
    <location>
        <begin position="20"/>
        <end position="37"/>
    </location>
</feature>
<name>A0AAU0F4B2_9FLAO</name>
<keyword evidence="3" id="KW-0472">Membrane</keyword>
<dbReference type="InterPro" id="IPR011053">
    <property type="entry name" value="Single_hybrid_motif"/>
</dbReference>
<evidence type="ECO:0000256" key="2">
    <source>
        <dbReference type="RuleBase" id="RU364072"/>
    </source>
</evidence>
<evidence type="ECO:0000256" key="1">
    <source>
        <dbReference type="ARBA" id="ARBA00003761"/>
    </source>
</evidence>
<dbReference type="PANTHER" id="PTHR47597">
    <property type="entry name" value="IS A MEMBER OF THE PF|00364 BIOTIN-REQUIRING ENZYMES FAMILY-RELATED"/>
    <property type="match status" value="1"/>
</dbReference>
<keyword evidence="2" id="KW-0276">Fatty acid metabolism</keyword>
<dbReference type="EMBL" id="CP136426">
    <property type="protein sequence ID" value="WOC51618.1"/>
    <property type="molecule type" value="Genomic_DNA"/>
</dbReference>
<reference evidence="5" key="1">
    <citation type="submission" date="2023-10" db="EMBL/GenBank/DDBJ databases">
        <title>Characterization and whole genome sequencing of a novel strain of Bergeyella porcorum QD2021 isolated from pig.</title>
        <authorList>
            <person name="Liu G."/>
            <person name="Chen C."/>
            <person name="Han X."/>
        </authorList>
    </citation>
    <scope>NUCLEOTIDE SEQUENCE</scope>
    <source>
        <strain evidence="5">QD2021</strain>
    </source>
</reference>
<protein>
    <recommendedName>
        <fullName evidence="2">Biotin carboxyl carrier protein of acetyl-CoA carboxylase</fullName>
    </recommendedName>
</protein>
<comment type="pathway">
    <text evidence="2">Lipid metabolism; fatty acid biosynthesis.</text>
</comment>
<dbReference type="NCBIfam" id="TIGR00531">
    <property type="entry name" value="BCCP"/>
    <property type="match status" value="1"/>
</dbReference>